<dbReference type="HOGENOM" id="CLU_007884_3_2_11"/>
<reference evidence="3" key="2">
    <citation type="submission" date="2010-01" db="EMBL/GenBank/DDBJ databases">
        <title>The complete genome of Conexibacter woesei DSM 14684.</title>
        <authorList>
            <consortium name="US DOE Joint Genome Institute (JGI-PGF)"/>
            <person name="Lucas S."/>
            <person name="Copeland A."/>
            <person name="Lapidus A."/>
            <person name="Glavina del Rio T."/>
            <person name="Dalin E."/>
            <person name="Tice H."/>
            <person name="Bruce D."/>
            <person name="Goodwin L."/>
            <person name="Pitluck S."/>
            <person name="Kyrpides N."/>
            <person name="Mavromatis K."/>
            <person name="Ivanova N."/>
            <person name="Mikhailova N."/>
            <person name="Chertkov O."/>
            <person name="Brettin T."/>
            <person name="Detter J.C."/>
            <person name="Han C."/>
            <person name="Larimer F."/>
            <person name="Land M."/>
            <person name="Hauser L."/>
            <person name="Markowitz V."/>
            <person name="Cheng J.-F."/>
            <person name="Hugenholtz P."/>
            <person name="Woyke T."/>
            <person name="Wu D."/>
            <person name="Pukall R."/>
            <person name="Steenblock K."/>
            <person name="Schneider S."/>
            <person name="Klenk H.-P."/>
            <person name="Eisen J.A."/>
        </authorList>
    </citation>
    <scope>NUCLEOTIDE SEQUENCE [LARGE SCALE GENOMIC DNA]</scope>
    <source>
        <strain evidence="3">DSM 14684 / CIP 108061 / JCM 11494 / NBRC 100937 / ID131577</strain>
    </source>
</reference>
<dbReference type="RefSeq" id="WP_012937165.1">
    <property type="nucleotide sequence ID" value="NC_013739.1"/>
</dbReference>
<dbReference type="Proteomes" id="UP000008229">
    <property type="component" value="Chromosome"/>
</dbReference>
<accession>D3F1T3</accession>
<evidence type="ECO:0000313" key="2">
    <source>
        <dbReference type="EMBL" id="ADB54114.1"/>
    </source>
</evidence>
<dbReference type="InterPro" id="IPR006076">
    <property type="entry name" value="FAD-dep_OxRdtase"/>
</dbReference>
<evidence type="ECO:0000259" key="1">
    <source>
        <dbReference type="Pfam" id="PF01266"/>
    </source>
</evidence>
<dbReference type="Pfam" id="PF01266">
    <property type="entry name" value="DAO"/>
    <property type="match status" value="1"/>
</dbReference>
<dbReference type="eggNOG" id="COG0665">
    <property type="taxonomic scope" value="Bacteria"/>
</dbReference>
<proteinExistence type="predicted"/>
<dbReference type="KEGG" id="cwo:Cwoe_5713"/>
<evidence type="ECO:0000313" key="3">
    <source>
        <dbReference type="Proteomes" id="UP000008229"/>
    </source>
</evidence>
<gene>
    <name evidence="2" type="ordered locus">Cwoe_5713</name>
</gene>
<dbReference type="SUPFAM" id="SSF51905">
    <property type="entry name" value="FAD/NAD(P)-binding domain"/>
    <property type="match status" value="1"/>
</dbReference>
<dbReference type="InterPro" id="IPR036188">
    <property type="entry name" value="FAD/NAD-bd_sf"/>
</dbReference>
<protein>
    <submittedName>
        <fullName evidence="2">FAD dependent oxidoreductase</fullName>
    </submittedName>
</protein>
<dbReference type="Gene3D" id="3.50.50.60">
    <property type="entry name" value="FAD/NAD(P)-binding domain"/>
    <property type="match status" value="1"/>
</dbReference>
<dbReference type="Gene3D" id="3.30.9.10">
    <property type="entry name" value="D-Amino Acid Oxidase, subunit A, domain 2"/>
    <property type="match status" value="1"/>
</dbReference>
<dbReference type="EMBL" id="CP001854">
    <property type="protein sequence ID" value="ADB54114.1"/>
    <property type="molecule type" value="Genomic_DNA"/>
</dbReference>
<dbReference type="PANTHER" id="PTHR13847:SF285">
    <property type="entry name" value="FAD DEPENDENT OXIDOREDUCTASE DOMAIN-CONTAINING PROTEIN"/>
    <property type="match status" value="1"/>
</dbReference>
<reference evidence="2 3" key="1">
    <citation type="journal article" date="2010" name="Stand. Genomic Sci.">
        <title>Complete genome sequence of Conexibacter woesei type strain (ID131577).</title>
        <authorList>
            <person name="Pukall R."/>
            <person name="Lapidus A."/>
            <person name="Glavina Del Rio T."/>
            <person name="Copeland A."/>
            <person name="Tice H."/>
            <person name="Cheng J.-F."/>
            <person name="Lucas S."/>
            <person name="Chen F."/>
            <person name="Nolan M."/>
            <person name="Bruce D."/>
            <person name="Goodwin L."/>
            <person name="Pitluck S."/>
            <person name="Mavromatis K."/>
            <person name="Ivanova N."/>
            <person name="Ovchinnikova G."/>
            <person name="Pati A."/>
            <person name="Chen A."/>
            <person name="Palaniappan K."/>
            <person name="Land M."/>
            <person name="Hauser L."/>
            <person name="Chang Y.-J."/>
            <person name="Jeffries C.D."/>
            <person name="Chain P."/>
            <person name="Meincke L."/>
            <person name="Sims D."/>
            <person name="Brettin T."/>
            <person name="Detter J.C."/>
            <person name="Rohde M."/>
            <person name="Goeker M."/>
            <person name="Bristow J."/>
            <person name="Eisen J.A."/>
            <person name="Markowitz V."/>
            <person name="Kyrpides N.C."/>
            <person name="Klenk H.-P."/>
            <person name="Hugenholtz P."/>
        </authorList>
    </citation>
    <scope>NUCLEOTIDE SEQUENCE [LARGE SCALE GENOMIC DNA]</scope>
    <source>
        <strain evidence="3">DSM 14684 / CIP 108061 / JCM 11494 / NBRC 100937 / ID131577</strain>
    </source>
</reference>
<keyword evidence="3" id="KW-1185">Reference proteome</keyword>
<organism evidence="2 3">
    <name type="scientific">Conexibacter woesei (strain DSM 14684 / CCUG 47730 / CIP 108061 / JCM 11494 / NBRC 100937 / ID131577)</name>
    <dbReference type="NCBI Taxonomy" id="469383"/>
    <lineage>
        <taxon>Bacteria</taxon>
        <taxon>Bacillati</taxon>
        <taxon>Actinomycetota</taxon>
        <taxon>Thermoleophilia</taxon>
        <taxon>Solirubrobacterales</taxon>
        <taxon>Conexibacteraceae</taxon>
        <taxon>Conexibacter</taxon>
    </lineage>
</organism>
<dbReference type="GO" id="GO:0005737">
    <property type="term" value="C:cytoplasm"/>
    <property type="evidence" value="ECO:0007669"/>
    <property type="project" value="TreeGrafter"/>
</dbReference>
<dbReference type="STRING" id="469383.Cwoe_5713"/>
<feature type="domain" description="FAD dependent oxidoreductase" evidence="1">
    <location>
        <begin position="32"/>
        <end position="395"/>
    </location>
</feature>
<dbReference type="PANTHER" id="PTHR13847">
    <property type="entry name" value="SARCOSINE DEHYDROGENASE-RELATED"/>
    <property type="match status" value="1"/>
</dbReference>
<dbReference type="AlphaFoldDB" id="D3F1T3"/>
<sequence length="460" mass="49067">MAPMRDETGFWMHSLGGGGARRAPLAGSIEADVAIVGAGYTGLWTAYYLKQADPSLRIVVLEREFAGFGASGRNGGWVSGFISGPPKVYARRGGRGAAAALQREMFATVDEVGRVVAAERIDADWVKGGNVAVAVGEAQAAHLRGGVAAGREWGVGEDDLRLLDAAELAARVRVAGARAGTFTPHCARVHPAKLVHGLADAVERLGVTIHEQTAVTEIAPRVARTARGDVRARWIVRATEGYTSTLHGLKRALVPMNSSMIVTEPLPAEAWAQIGWEGRETLSDGAHVYVYAQRTADDRIAIGGRGVPYRYGSRTERAGVTAPETVAALREKLHALFPATAAAPIAHAWSGVLGVPRDWCISAAADQATGIAWAGGYVGEGVATTNLAGRTLRDLVLGRRSELTALPWVGRRPAKWEPEPLRWPMIHGVYALYRQADRIETRSGRPSRLGSLVDRASGRH</sequence>
<name>D3F1T3_CONWI</name>